<name>A0A8J2YBD7_9FLAO</name>
<gene>
    <name evidence="1" type="ORF">GCM10011312_26260</name>
</gene>
<reference evidence="1" key="2">
    <citation type="submission" date="2020-09" db="EMBL/GenBank/DDBJ databases">
        <authorList>
            <person name="Sun Q."/>
            <person name="Zhou Y."/>
        </authorList>
    </citation>
    <scope>NUCLEOTIDE SEQUENCE</scope>
    <source>
        <strain evidence="1">CGMCC 1.12924</strain>
    </source>
</reference>
<reference evidence="1" key="1">
    <citation type="journal article" date="2014" name="Int. J. Syst. Evol. Microbiol.">
        <title>Complete genome sequence of Corynebacterium casei LMG S-19264T (=DSM 44701T), isolated from a smear-ripened cheese.</title>
        <authorList>
            <consortium name="US DOE Joint Genome Institute (JGI-PGF)"/>
            <person name="Walter F."/>
            <person name="Albersmeier A."/>
            <person name="Kalinowski J."/>
            <person name="Ruckert C."/>
        </authorList>
    </citation>
    <scope>NUCLEOTIDE SEQUENCE</scope>
    <source>
        <strain evidence="1">CGMCC 1.12924</strain>
    </source>
</reference>
<comment type="caution">
    <text evidence="1">The sequence shown here is derived from an EMBL/GenBank/DDBJ whole genome shotgun (WGS) entry which is preliminary data.</text>
</comment>
<evidence type="ECO:0008006" key="3">
    <source>
        <dbReference type="Google" id="ProtNLM"/>
    </source>
</evidence>
<proteinExistence type="predicted"/>
<dbReference type="SUPFAM" id="SSF49464">
    <property type="entry name" value="Carboxypeptidase regulatory domain-like"/>
    <property type="match status" value="1"/>
</dbReference>
<evidence type="ECO:0000313" key="2">
    <source>
        <dbReference type="Proteomes" id="UP000652231"/>
    </source>
</evidence>
<organism evidence="1 2">
    <name type="scientific">Planktosalinus lacus</name>
    <dbReference type="NCBI Taxonomy" id="1526573"/>
    <lineage>
        <taxon>Bacteria</taxon>
        <taxon>Pseudomonadati</taxon>
        <taxon>Bacteroidota</taxon>
        <taxon>Flavobacteriia</taxon>
        <taxon>Flavobacteriales</taxon>
        <taxon>Flavobacteriaceae</taxon>
        <taxon>Planktosalinus</taxon>
    </lineage>
</organism>
<dbReference type="EMBL" id="BMGK01000015">
    <property type="protein sequence ID" value="GGE01574.1"/>
    <property type="molecule type" value="Genomic_DNA"/>
</dbReference>
<sequence length="246" mass="28262">MLITTLVSSQEFILSGKVTHPFEKELENIHIFNTTSAKGTLTDSFGDFKIMVSIGDTLHISSLQYKTETITISLEEFVSKEIEIELQQFTNELDEVLIKNHYLTGDLSRDSKIIQTKPAVTPFSLGIIDKEIRVLTQSERRLKTASYGAGPMSLDGIINGISGRTKMLKNRVKVEKDNQRIETILEKFRENYIIEELKIDKDKVYDFLYFCETHINFSEIVKKDAISLLHFLKQQAESYLELKNED</sequence>
<dbReference type="AlphaFoldDB" id="A0A8J2YBD7"/>
<protein>
    <recommendedName>
        <fullName evidence="3">CarboxypepD_reg-like domain-containing protein</fullName>
    </recommendedName>
</protein>
<dbReference type="Proteomes" id="UP000652231">
    <property type="component" value="Unassembled WGS sequence"/>
</dbReference>
<dbReference type="Pfam" id="PF13715">
    <property type="entry name" value="CarbopepD_reg_2"/>
    <property type="match status" value="1"/>
</dbReference>
<dbReference type="InterPro" id="IPR008969">
    <property type="entry name" value="CarboxyPept-like_regulatory"/>
</dbReference>
<accession>A0A8J2YBD7</accession>
<evidence type="ECO:0000313" key="1">
    <source>
        <dbReference type="EMBL" id="GGE01574.1"/>
    </source>
</evidence>
<keyword evidence="2" id="KW-1185">Reference proteome</keyword>